<sequence length="252" mass="27810">MQDHRQDPPQAPLQVVVLPVLRDNYLFVIHDGRQAAVVDPAVAAPAIAWLKQRDLELVAVLQTHHHSDHIGGTPGLLEEWPRAEVVAALADRERIPFQTRGVTDGDRFILLGQPVEVLAVPGHTRAHLAFHLPLQGELFCGDTLFAAGCGRLFEGSPEQMHHSLGLLAALPETTRVWCAHEYTASNLRWAAAQRPGDKAIAERLAAVLLARTQNKPTIPSSIGEERRTNLFMRATDALELAALRRSKNDWTD</sequence>
<dbReference type="RefSeq" id="WP_323357065.1">
    <property type="nucleotide sequence ID" value="NZ_JAYGHY010000035.1"/>
</dbReference>
<feature type="binding site" evidence="7">
    <location>
        <position position="66"/>
    </location>
    <ligand>
        <name>Zn(2+)</name>
        <dbReference type="ChEBI" id="CHEBI:29105"/>
        <label>1</label>
    </ligand>
</feature>
<dbReference type="PIRSF" id="PIRSF005457">
    <property type="entry name" value="Glx"/>
    <property type="match status" value="1"/>
</dbReference>
<feature type="domain" description="Metallo-beta-lactamase" evidence="8">
    <location>
        <begin position="23"/>
        <end position="180"/>
    </location>
</feature>
<dbReference type="InterPro" id="IPR001279">
    <property type="entry name" value="Metallo-B-lactamas"/>
</dbReference>
<evidence type="ECO:0000313" key="9">
    <source>
        <dbReference type="EMBL" id="MEA5443043.1"/>
    </source>
</evidence>
<feature type="binding site" evidence="7">
    <location>
        <position position="123"/>
    </location>
    <ligand>
        <name>Zn(2+)</name>
        <dbReference type="ChEBI" id="CHEBI:29105"/>
        <label>1</label>
    </ligand>
</feature>
<name>A0ABU5SX96_9CYAN</name>
<comment type="pathway">
    <text evidence="2 7">Secondary metabolite metabolism; methylglyoxal degradation; (R)-lactate from methylglyoxal: step 2/2.</text>
</comment>
<evidence type="ECO:0000256" key="4">
    <source>
        <dbReference type="ARBA" id="ARBA00022723"/>
    </source>
</evidence>
<dbReference type="InterPro" id="IPR050110">
    <property type="entry name" value="Glyoxalase_II_hydrolase"/>
</dbReference>
<dbReference type="EC" id="3.1.2.6" evidence="7"/>
<dbReference type="Pfam" id="PF00753">
    <property type="entry name" value="Lactamase_B"/>
    <property type="match status" value="1"/>
</dbReference>
<dbReference type="NCBIfam" id="TIGR03413">
    <property type="entry name" value="GSH_gloB"/>
    <property type="match status" value="1"/>
</dbReference>
<dbReference type="InterPro" id="IPR017782">
    <property type="entry name" value="Hydroxyacylglutathione_Hdrlase"/>
</dbReference>
<keyword evidence="4 7" id="KW-0479">Metal-binding</keyword>
<comment type="subunit">
    <text evidence="7">Monomer.</text>
</comment>
<dbReference type="InterPro" id="IPR035680">
    <property type="entry name" value="Clx_II_MBL"/>
</dbReference>
<gene>
    <name evidence="7 9" type="primary">gloB</name>
    <name evidence="9" type="ORF">VB739_10825</name>
</gene>
<dbReference type="CDD" id="cd07723">
    <property type="entry name" value="hydroxyacylglutathione_hydrolase_MBL-fold"/>
    <property type="match status" value="1"/>
</dbReference>
<accession>A0ABU5SX96</accession>
<evidence type="ECO:0000256" key="2">
    <source>
        <dbReference type="ARBA" id="ARBA00004963"/>
    </source>
</evidence>
<proteinExistence type="inferred from homology"/>
<dbReference type="EMBL" id="JAYGHY010000035">
    <property type="protein sequence ID" value="MEA5443043.1"/>
    <property type="molecule type" value="Genomic_DNA"/>
</dbReference>
<dbReference type="Proteomes" id="UP001302329">
    <property type="component" value="Unassembled WGS sequence"/>
</dbReference>
<feature type="binding site" evidence="7">
    <location>
        <position position="142"/>
    </location>
    <ligand>
        <name>Zn(2+)</name>
        <dbReference type="ChEBI" id="CHEBI:29105"/>
        <label>2</label>
    </ligand>
</feature>
<dbReference type="InterPro" id="IPR036866">
    <property type="entry name" value="RibonucZ/Hydroxyglut_hydro"/>
</dbReference>
<organism evidence="9 10">
    <name type="scientific">Cyanobium gracile UHCC 0281</name>
    <dbReference type="NCBI Taxonomy" id="3110309"/>
    <lineage>
        <taxon>Bacteria</taxon>
        <taxon>Bacillati</taxon>
        <taxon>Cyanobacteriota</taxon>
        <taxon>Cyanophyceae</taxon>
        <taxon>Synechococcales</taxon>
        <taxon>Prochlorococcaceae</taxon>
        <taxon>Cyanobium</taxon>
    </lineage>
</organism>
<dbReference type="SUPFAM" id="SSF56281">
    <property type="entry name" value="Metallo-hydrolase/oxidoreductase"/>
    <property type="match status" value="1"/>
</dbReference>
<reference evidence="9 10" key="1">
    <citation type="submission" date="2023-12" db="EMBL/GenBank/DDBJ databases">
        <title>Baltic Sea Cyanobacteria.</title>
        <authorList>
            <person name="Delbaje E."/>
            <person name="Fewer D.P."/>
            <person name="Shishido T.K."/>
        </authorList>
    </citation>
    <scope>NUCLEOTIDE SEQUENCE [LARGE SCALE GENOMIC DNA]</scope>
    <source>
        <strain evidence="9 10">UHCC 0281</strain>
    </source>
</reference>
<dbReference type="Pfam" id="PF16123">
    <property type="entry name" value="HAGH_C"/>
    <property type="match status" value="1"/>
</dbReference>
<comment type="function">
    <text evidence="7">Thiolesterase that catalyzes the hydrolysis of S-D-lactoyl-glutathione to form glutathione and D-lactic acid.</text>
</comment>
<evidence type="ECO:0000313" key="10">
    <source>
        <dbReference type="Proteomes" id="UP001302329"/>
    </source>
</evidence>
<feature type="binding site" evidence="7">
    <location>
        <position position="180"/>
    </location>
    <ligand>
        <name>Zn(2+)</name>
        <dbReference type="ChEBI" id="CHEBI:29105"/>
        <label>2</label>
    </ligand>
</feature>
<evidence type="ECO:0000256" key="1">
    <source>
        <dbReference type="ARBA" id="ARBA00001623"/>
    </source>
</evidence>
<feature type="binding site" evidence="7">
    <location>
        <position position="68"/>
    </location>
    <ligand>
        <name>Zn(2+)</name>
        <dbReference type="ChEBI" id="CHEBI:29105"/>
        <label>2</label>
    </ligand>
</feature>
<comment type="cofactor">
    <cofactor evidence="7">
        <name>Zn(2+)</name>
        <dbReference type="ChEBI" id="CHEBI:29105"/>
    </cofactor>
    <text evidence="7">Binds 2 Zn(2+) ions per subunit.</text>
</comment>
<evidence type="ECO:0000256" key="3">
    <source>
        <dbReference type="ARBA" id="ARBA00006759"/>
    </source>
</evidence>
<comment type="catalytic activity">
    <reaction evidence="1 7">
        <text>an S-(2-hydroxyacyl)glutathione + H2O = a 2-hydroxy carboxylate + glutathione + H(+)</text>
        <dbReference type="Rhea" id="RHEA:21864"/>
        <dbReference type="ChEBI" id="CHEBI:15377"/>
        <dbReference type="ChEBI" id="CHEBI:15378"/>
        <dbReference type="ChEBI" id="CHEBI:57925"/>
        <dbReference type="ChEBI" id="CHEBI:58896"/>
        <dbReference type="ChEBI" id="CHEBI:71261"/>
        <dbReference type="EC" id="3.1.2.6"/>
    </reaction>
</comment>
<feature type="binding site" evidence="7">
    <location>
        <position position="64"/>
    </location>
    <ligand>
        <name>Zn(2+)</name>
        <dbReference type="ChEBI" id="CHEBI:29105"/>
        <label>1</label>
    </ligand>
</feature>
<evidence type="ECO:0000256" key="5">
    <source>
        <dbReference type="ARBA" id="ARBA00022801"/>
    </source>
</evidence>
<comment type="caution">
    <text evidence="9">The sequence shown here is derived from an EMBL/GenBank/DDBJ whole genome shotgun (WGS) entry which is preliminary data.</text>
</comment>
<dbReference type="InterPro" id="IPR032282">
    <property type="entry name" value="HAGH_C"/>
</dbReference>
<comment type="similarity">
    <text evidence="3 7">Belongs to the metallo-beta-lactamase superfamily. Glyoxalase II family.</text>
</comment>
<evidence type="ECO:0000256" key="6">
    <source>
        <dbReference type="ARBA" id="ARBA00022833"/>
    </source>
</evidence>
<dbReference type="Gene3D" id="3.60.15.10">
    <property type="entry name" value="Ribonuclease Z/Hydroxyacylglutathione hydrolase-like"/>
    <property type="match status" value="1"/>
</dbReference>
<dbReference type="PANTHER" id="PTHR43705:SF1">
    <property type="entry name" value="HYDROXYACYLGLUTATHIONE HYDROLASE GLOB"/>
    <property type="match status" value="1"/>
</dbReference>
<dbReference type="GO" id="GO:0004416">
    <property type="term" value="F:hydroxyacylglutathione hydrolase activity"/>
    <property type="evidence" value="ECO:0007669"/>
    <property type="project" value="UniProtKB-EC"/>
</dbReference>
<feature type="binding site" evidence="7">
    <location>
        <position position="69"/>
    </location>
    <ligand>
        <name>Zn(2+)</name>
        <dbReference type="ChEBI" id="CHEBI:29105"/>
        <label>2</label>
    </ligand>
</feature>
<dbReference type="SMART" id="SM00849">
    <property type="entry name" value="Lactamase_B"/>
    <property type="match status" value="1"/>
</dbReference>
<keyword evidence="10" id="KW-1185">Reference proteome</keyword>
<keyword evidence="6 7" id="KW-0862">Zinc</keyword>
<dbReference type="HAMAP" id="MF_01374">
    <property type="entry name" value="Glyoxalase_2"/>
    <property type="match status" value="1"/>
</dbReference>
<protein>
    <recommendedName>
        <fullName evidence="7">Hydroxyacylglutathione hydrolase</fullName>
        <ecNumber evidence="7">3.1.2.6</ecNumber>
    </recommendedName>
    <alternativeName>
        <fullName evidence="7">Glyoxalase II</fullName>
        <shortName evidence="7">Glx II</shortName>
    </alternativeName>
</protein>
<evidence type="ECO:0000256" key="7">
    <source>
        <dbReference type="HAMAP-Rule" id="MF_01374"/>
    </source>
</evidence>
<keyword evidence="5 7" id="KW-0378">Hydrolase</keyword>
<feature type="binding site" evidence="7">
    <location>
        <position position="142"/>
    </location>
    <ligand>
        <name>Zn(2+)</name>
        <dbReference type="ChEBI" id="CHEBI:29105"/>
        <label>1</label>
    </ligand>
</feature>
<dbReference type="PANTHER" id="PTHR43705">
    <property type="entry name" value="HYDROXYACYLGLUTATHIONE HYDROLASE"/>
    <property type="match status" value="1"/>
</dbReference>
<evidence type="ECO:0000259" key="8">
    <source>
        <dbReference type="SMART" id="SM00849"/>
    </source>
</evidence>